<sequence>MAQIRPKRKKPQIPLLGPRLRIRPTKPMNPLAVPLALLRAFPAISLPRALSFPGAGRCSPTTGLGGFPGAPLTTGRGAFHHATGQQGFIQATKRNLVPGSPRLRPARAVRRGGAQGRPVTTVNGGEERQSRTPQQRKTAAASAAPGEGSNVLPAEPTTKTPTAPDLPTVVKPKDPETAESVASSRDKALVRGAARSVVSVFSTALGKIAR</sequence>
<keyword evidence="3" id="KW-1185">Reference proteome</keyword>
<reference evidence="2" key="1">
    <citation type="submission" date="2020-07" db="EMBL/GenBank/DDBJ databases">
        <title>Genome sequence and genetic diversity analysis of an under-domesticated orphan crop, white fonio (Digitaria exilis).</title>
        <authorList>
            <person name="Bennetzen J.L."/>
            <person name="Chen S."/>
            <person name="Ma X."/>
            <person name="Wang X."/>
            <person name="Yssel A.E.J."/>
            <person name="Chaluvadi S.R."/>
            <person name="Johnson M."/>
            <person name="Gangashetty P."/>
            <person name="Hamidou F."/>
            <person name="Sanogo M.D."/>
            <person name="Zwaenepoel A."/>
            <person name="Wallace J."/>
            <person name="Van De Peer Y."/>
            <person name="Van Deynze A."/>
        </authorList>
    </citation>
    <scope>NUCLEOTIDE SEQUENCE</scope>
    <source>
        <tissue evidence="2">Leaves</tissue>
    </source>
</reference>
<feature type="compositionally biased region" description="Low complexity" evidence="1">
    <location>
        <begin position="153"/>
        <end position="163"/>
    </location>
</feature>
<organism evidence="2 3">
    <name type="scientific">Digitaria exilis</name>
    <dbReference type="NCBI Taxonomy" id="1010633"/>
    <lineage>
        <taxon>Eukaryota</taxon>
        <taxon>Viridiplantae</taxon>
        <taxon>Streptophyta</taxon>
        <taxon>Embryophyta</taxon>
        <taxon>Tracheophyta</taxon>
        <taxon>Spermatophyta</taxon>
        <taxon>Magnoliopsida</taxon>
        <taxon>Liliopsida</taxon>
        <taxon>Poales</taxon>
        <taxon>Poaceae</taxon>
        <taxon>PACMAD clade</taxon>
        <taxon>Panicoideae</taxon>
        <taxon>Panicodae</taxon>
        <taxon>Paniceae</taxon>
        <taxon>Anthephorinae</taxon>
        <taxon>Digitaria</taxon>
    </lineage>
</organism>
<comment type="caution">
    <text evidence="2">The sequence shown here is derived from an EMBL/GenBank/DDBJ whole genome shotgun (WGS) entry which is preliminary data.</text>
</comment>
<evidence type="ECO:0000256" key="1">
    <source>
        <dbReference type="SAM" id="MobiDB-lite"/>
    </source>
</evidence>
<gene>
    <name evidence="2" type="ORF">HU200_006667</name>
</gene>
<name>A0A835FNR2_9POAL</name>
<feature type="region of interest" description="Disordered" evidence="1">
    <location>
        <begin position="94"/>
        <end position="186"/>
    </location>
</feature>
<accession>A0A835FNR2</accession>
<evidence type="ECO:0000313" key="2">
    <source>
        <dbReference type="EMBL" id="KAF8769167.1"/>
    </source>
</evidence>
<proteinExistence type="predicted"/>
<dbReference type="Proteomes" id="UP000636709">
    <property type="component" value="Unassembled WGS sequence"/>
</dbReference>
<dbReference type="EMBL" id="JACEFO010000450">
    <property type="protein sequence ID" value="KAF8769167.1"/>
    <property type="molecule type" value="Genomic_DNA"/>
</dbReference>
<protein>
    <submittedName>
        <fullName evidence="2">Uncharacterized protein</fullName>
    </submittedName>
</protein>
<dbReference type="AlphaFoldDB" id="A0A835FNR2"/>
<evidence type="ECO:0000313" key="3">
    <source>
        <dbReference type="Proteomes" id="UP000636709"/>
    </source>
</evidence>